<organism evidence="1 2">
    <name type="scientific">Streptomyces marokkonensis</name>
    <dbReference type="NCBI Taxonomy" id="324855"/>
    <lineage>
        <taxon>Bacteria</taxon>
        <taxon>Bacillati</taxon>
        <taxon>Actinomycetota</taxon>
        <taxon>Actinomycetes</taxon>
        <taxon>Kitasatosporales</taxon>
        <taxon>Streptomycetaceae</taxon>
        <taxon>Streptomyces</taxon>
    </lineage>
</organism>
<reference evidence="1 2" key="1">
    <citation type="submission" date="2024-09" db="EMBL/GenBank/DDBJ databases">
        <title>The Natural Products Discovery Center: Release of the First 8490 Sequenced Strains for Exploring Actinobacteria Biosynthetic Diversity.</title>
        <authorList>
            <person name="Kalkreuter E."/>
            <person name="Kautsar S.A."/>
            <person name="Yang D."/>
            <person name="Bader C.D."/>
            <person name="Teijaro C.N."/>
            <person name="Fluegel L."/>
            <person name="Davis C.M."/>
            <person name="Simpson J.R."/>
            <person name="Lauterbach L."/>
            <person name="Steele A.D."/>
            <person name="Gui C."/>
            <person name="Meng S."/>
            <person name="Li G."/>
            <person name="Viehrig K."/>
            <person name="Ye F."/>
            <person name="Su P."/>
            <person name="Kiefer A.F."/>
            <person name="Nichols A."/>
            <person name="Cepeda A.J."/>
            <person name="Yan W."/>
            <person name="Fan B."/>
            <person name="Jiang Y."/>
            <person name="Adhikari A."/>
            <person name="Zheng C.-J."/>
            <person name="Schuster L."/>
            <person name="Cowan T.M."/>
            <person name="Smanski M.J."/>
            <person name="Chevrette M.G."/>
            <person name="De Carvalho L.P.S."/>
            <person name="Shen B."/>
        </authorList>
    </citation>
    <scope>NUCLEOTIDE SEQUENCE [LARGE SCALE GENOMIC DNA]</scope>
    <source>
        <strain evidence="1 2">NPDC058328</strain>
    </source>
</reference>
<dbReference type="EMBL" id="JBHVZQ010000001">
    <property type="protein sequence ID" value="MFF1272388.1"/>
    <property type="molecule type" value="Genomic_DNA"/>
</dbReference>
<protein>
    <submittedName>
        <fullName evidence="1">Uncharacterized protein</fullName>
    </submittedName>
</protein>
<dbReference type="RefSeq" id="WP_388232755.1">
    <property type="nucleotide sequence ID" value="NZ_JBHVZQ010000001.1"/>
</dbReference>
<sequence>MEAFLIAIATLIAAKSLEGFASEIGRATWDRLIEAKQNLSANDTRYDNALQDAQENANEEHIARLVEIVGDHIRRDPAFRGKIDDLMSNGQLRALVESSGLGGFTLHHVQISRRGFLVAASTAAAVNPPAARALLGDEGFRQERVDSNGIQKIAERISEIRSMDGRIPSSELRPHVQSDLIRLESVLGRGSYTAEVGRQLHEVTADLSFFAGWLAFNDGRAEAWKRYYHLALTAAISAGDRALEAAILGFTGFQLLNSSPTEAAAFGELARAHGARSVGPGVAAHLAAMSARSHARSGNARKADSALRSAWDYLGRDDHNNPSWAYAMDEAELTGITGLVHLELGRLDLAQDTIRQGLDLREYSAFRTRGIWLNQLASAHLRQGDARQACVIGIESLSCLRASPTPRGAEGVRTLVRNLRRYRRIREVREFNDLARATLQSLSL</sequence>
<comment type="caution">
    <text evidence="1">The sequence shown here is derived from an EMBL/GenBank/DDBJ whole genome shotgun (WGS) entry which is preliminary data.</text>
</comment>
<dbReference type="Gene3D" id="1.25.40.10">
    <property type="entry name" value="Tetratricopeptide repeat domain"/>
    <property type="match status" value="1"/>
</dbReference>
<proteinExistence type="predicted"/>
<evidence type="ECO:0000313" key="1">
    <source>
        <dbReference type="EMBL" id="MFF1272388.1"/>
    </source>
</evidence>
<dbReference type="Proteomes" id="UP001601627">
    <property type="component" value="Unassembled WGS sequence"/>
</dbReference>
<accession>A0ABW6PZM9</accession>
<name>A0ABW6PZM9_9ACTN</name>
<keyword evidence="2" id="KW-1185">Reference proteome</keyword>
<gene>
    <name evidence="1" type="ORF">ACFVZC_03000</name>
</gene>
<evidence type="ECO:0000313" key="2">
    <source>
        <dbReference type="Proteomes" id="UP001601627"/>
    </source>
</evidence>
<dbReference type="InterPro" id="IPR011990">
    <property type="entry name" value="TPR-like_helical_dom_sf"/>
</dbReference>